<dbReference type="Pfam" id="PF00588">
    <property type="entry name" value="SpoU_methylase"/>
    <property type="match status" value="1"/>
</dbReference>
<keyword evidence="2" id="KW-0489">Methyltransferase</keyword>
<keyword evidence="6" id="KW-0007">Acetylation</keyword>
<evidence type="ECO:0000256" key="4">
    <source>
        <dbReference type="ARBA" id="ARBA00022691"/>
    </source>
</evidence>
<evidence type="ECO:0000313" key="13">
    <source>
        <dbReference type="Proteomes" id="UP000694867"/>
    </source>
</evidence>
<dbReference type="KEGG" id="goe:100902995"/>
<reference evidence="14" key="1">
    <citation type="submission" date="2025-08" db="UniProtKB">
        <authorList>
            <consortium name="RefSeq"/>
        </authorList>
    </citation>
    <scope>IDENTIFICATION</scope>
</reference>
<dbReference type="SUPFAM" id="SSF48371">
    <property type="entry name" value="ARM repeat"/>
    <property type="match status" value="1"/>
</dbReference>
<accession>A0AAJ6QST0</accession>
<comment type="function">
    <text evidence="8">S-adenosyl-L-methionine-dependent 2'-O-ribose methyltransferase that catalyzes the formation of 2'-O-methylguanosine at position 18 (Gm18) in a subset of tRNA. Selectively mediates Gm18 methylation of tRNAGln-TTG/CTG and tRNASer-TGA/GCT. Gm18 modification can enhance the stability of modified tRNAs.</text>
</comment>
<evidence type="ECO:0000256" key="1">
    <source>
        <dbReference type="ARBA" id="ARBA00007228"/>
    </source>
</evidence>
<dbReference type="Gene3D" id="3.40.1280.10">
    <property type="match status" value="1"/>
</dbReference>
<dbReference type="InterPro" id="IPR029026">
    <property type="entry name" value="tRNA_m1G_MTases_N"/>
</dbReference>
<comment type="similarity">
    <text evidence="1">Belongs to the class IV-like SAM-binding methyltransferase superfamily. RNA methyltransferase TrmH family.</text>
</comment>
<feature type="domain" description="tRNA/rRNA methyltransferase SpoU type" evidence="12">
    <location>
        <begin position="1109"/>
        <end position="1250"/>
    </location>
</feature>
<dbReference type="CDD" id="cd18091">
    <property type="entry name" value="SpoU-like_TRM3-like"/>
    <property type="match status" value="1"/>
</dbReference>
<evidence type="ECO:0000256" key="9">
    <source>
        <dbReference type="ARBA" id="ARBA00093594"/>
    </source>
</evidence>
<keyword evidence="13" id="KW-1185">Reference proteome</keyword>
<keyword evidence="3" id="KW-0808">Transferase</keyword>
<dbReference type="GO" id="GO:0141100">
    <property type="term" value="F:tRNA (guanine(18)-2'-O)-methyltransferase activity"/>
    <property type="evidence" value="ECO:0007669"/>
    <property type="project" value="UniProtKB-EC"/>
</dbReference>
<dbReference type="PANTHER" id="PTHR12029:SF11">
    <property type="entry name" value="METHYLTRANSFERASE TARBP1-RELATED"/>
    <property type="match status" value="1"/>
</dbReference>
<dbReference type="GeneID" id="100902995"/>
<name>A0AAJ6QST0_9ACAR</name>
<sequence>MSVPIGRGIPDEIIDMARLSDYVKSSLGNLDLLRRVESFFPKSDSLSAILEDEFLRLLGDCENDEYMRWLCKMIRRLSRAEWKTKRDLVITAVCDPYFSGGPSLVDLALRSRILSRETIIYHLDLLPVKVLVQVLRVLPDEDFVLRVAGLLKDESILIEFLVHAEHICPRNVKVYLSEPERYRRLMEVLSNNYDSSDPTLRKFSVTLLKVILDHARVESRELILEVLAVAEQKQVHLIEPVLNMFIEAIQNGTLTDVPWILMVFRRLFNHPTTWVKLQSFRFFLRLTPLQKRIFETQNDDFFYGHFLDSLNQLSIYPRNPLSPVSNPAELGTLLRNWMRNVRDSIDGESMDSFFAQFITAVCKKVDWNSVALLYVTECIVDIEPRSVIEDLGVIVNALESWSMPEPLIKRCLVRYWLRVGCETTQLPTYEGLADFINRYAEECDAVDIFVMKIKRTETTPVDICSAIWSGCHDAVTFMERFGNSSKVWLSMYRIKGISSIMTHLVGILNSREYQTHAINILREDFRQVSVRRAVFELMCECSFDCRLVGDALTEPLPNWFVFCLWTTTCVDADPKIVARHLKLLTLRSQLKIMLASDLAPKILDCIASFCETLPEAIIDFVELVSNALPLAPQSLTPSLLKLLLAGLKFIALDDRRIPRMITLAWKNCLEARKATILFADCVDVFVKIYFHKVCIQHWSSTLKDVSRDLEEHSARMAWFGQKYYMALINLLAKKPELLASFYGKLGEALCYGPTFRKDQQIVLDTENYEWRLHTNVDFTGLSECRSAWEVRAHSLSFVKKPRTSTWTDQVIEGVLLHDTLVSSTRKRYFNNSNIHRVKTRAWQVILVLLETSTPTKNHEILTNVFKQLLNDNHQLTVRLLMEWCAVKILLKSKQPKSSIRMIMSAIETAARERVGCICSFLSILMHFCIARKNCDILSDSLETVLPWTMCQHFAVRLHAQFVFKRLIGLCRCTMKCHSQYTPFLRALDSVINYGDGAKTVQKLSQDFYMSGCVMTECETYEVIFDRLPKAYGLTEHDCIPPGYFDFDAKWSVENDDLDIHTDLQIEVLREECRPDETTVIREKNYQRKMIPVSNLFEEDRQPRSSQSGLVVVASLIDRIPNLGGISRTCEVFKASELVIPNLKMLESKEFLNLSVSSHHWLPIRAVSTNGLEAYLMEMKQAGYTLIGVEQTAKSVALGKYCFPLKSLLLLGHERGGLPAHLIDLMDACVEIPQQGVIRSLNVHVSAAILIWEYRRQFLEGIV</sequence>
<evidence type="ECO:0000256" key="7">
    <source>
        <dbReference type="ARBA" id="ARBA00093266"/>
    </source>
</evidence>
<organism evidence="13 14">
    <name type="scientific">Galendromus occidentalis</name>
    <name type="common">western predatory mite</name>
    <dbReference type="NCBI Taxonomy" id="34638"/>
    <lineage>
        <taxon>Eukaryota</taxon>
        <taxon>Metazoa</taxon>
        <taxon>Ecdysozoa</taxon>
        <taxon>Arthropoda</taxon>
        <taxon>Chelicerata</taxon>
        <taxon>Arachnida</taxon>
        <taxon>Acari</taxon>
        <taxon>Parasitiformes</taxon>
        <taxon>Mesostigmata</taxon>
        <taxon>Gamasina</taxon>
        <taxon>Phytoseioidea</taxon>
        <taxon>Phytoseiidae</taxon>
        <taxon>Typhlodrominae</taxon>
        <taxon>Galendromus</taxon>
    </lineage>
</organism>
<dbReference type="SUPFAM" id="SSF75217">
    <property type="entry name" value="alpha/beta knot"/>
    <property type="match status" value="1"/>
</dbReference>
<dbReference type="GO" id="GO:0003723">
    <property type="term" value="F:RNA binding"/>
    <property type="evidence" value="ECO:0007669"/>
    <property type="project" value="UniProtKB-KW"/>
</dbReference>
<dbReference type="InterPro" id="IPR001537">
    <property type="entry name" value="SpoU_MeTrfase"/>
</dbReference>
<evidence type="ECO:0000259" key="12">
    <source>
        <dbReference type="Pfam" id="PF00588"/>
    </source>
</evidence>
<dbReference type="InterPro" id="IPR044748">
    <property type="entry name" value="Trm3/TARBP1_C"/>
</dbReference>
<dbReference type="InterPro" id="IPR045330">
    <property type="entry name" value="TRM3/TARBP1"/>
</dbReference>
<protein>
    <recommendedName>
        <fullName evidence="10">tRNA (guanosine(18)-2'-O)-methyltransferase TARBP1</fullName>
        <ecNumber evidence="9">2.1.1.34</ecNumber>
    </recommendedName>
    <alternativeName>
        <fullName evidence="11">TAR RNA-binding protein 1</fullName>
    </alternativeName>
</protein>
<proteinExistence type="inferred from homology"/>
<keyword evidence="4" id="KW-0949">S-adenosyl-L-methionine</keyword>
<dbReference type="InterPro" id="IPR016024">
    <property type="entry name" value="ARM-type_fold"/>
</dbReference>
<dbReference type="FunFam" id="3.40.1280.10:FF:000010">
    <property type="entry name" value="probable methyltransferase TARBP1"/>
    <property type="match status" value="1"/>
</dbReference>
<dbReference type="InterPro" id="IPR029028">
    <property type="entry name" value="Alpha/beta_knot_MTases"/>
</dbReference>
<dbReference type="PANTHER" id="PTHR12029">
    <property type="entry name" value="RNA METHYLTRANSFERASE"/>
    <property type="match status" value="1"/>
</dbReference>
<evidence type="ECO:0000256" key="3">
    <source>
        <dbReference type="ARBA" id="ARBA00022679"/>
    </source>
</evidence>
<dbReference type="Proteomes" id="UP000694867">
    <property type="component" value="Unplaced"/>
</dbReference>
<evidence type="ECO:0000256" key="10">
    <source>
        <dbReference type="ARBA" id="ARBA00093636"/>
    </source>
</evidence>
<comment type="catalytic activity">
    <reaction evidence="7">
        <text>guanosine(18) in tRNA + S-adenosyl-L-methionine = 2'-O-methylguanosine(18) in tRNA + S-adenosyl-L-homocysteine + H(+)</text>
        <dbReference type="Rhea" id="RHEA:20077"/>
        <dbReference type="Rhea" id="RHEA-COMP:10190"/>
        <dbReference type="Rhea" id="RHEA-COMP:10192"/>
        <dbReference type="ChEBI" id="CHEBI:15378"/>
        <dbReference type="ChEBI" id="CHEBI:57856"/>
        <dbReference type="ChEBI" id="CHEBI:59789"/>
        <dbReference type="ChEBI" id="CHEBI:74269"/>
        <dbReference type="ChEBI" id="CHEBI:74445"/>
        <dbReference type="EC" id="2.1.1.34"/>
    </reaction>
    <physiologicalReaction direction="left-to-right" evidence="7">
        <dbReference type="Rhea" id="RHEA:20078"/>
    </physiologicalReaction>
</comment>
<evidence type="ECO:0000256" key="11">
    <source>
        <dbReference type="ARBA" id="ARBA00093656"/>
    </source>
</evidence>
<dbReference type="GO" id="GO:0030488">
    <property type="term" value="P:tRNA methylation"/>
    <property type="evidence" value="ECO:0007669"/>
    <property type="project" value="InterPro"/>
</dbReference>
<dbReference type="AlphaFoldDB" id="A0AAJ6QST0"/>
<evidence type="ECO:0000256" key="6">
    <source>
        <dbReference type="ARBA" id="ARBA00022990"/>
    </source>
</evidence>
<gene>
    <name evidence="14" type="primary">LOC100902995</name>
</gene>
<evidence type="ECO:0000256" key="2">
    <source>
        <dbReference type="ARBA" id="ARBA00022603"/>
    </source>
</evidence>
<evidence type="ECO:0000256" key="8">
    <source>
        <dbReference type="ARBA" id="ARBA00093361"/>
    </source>
</evidence>
<evidence type="ECO:0000313" key="14">
    <source>
        <dbReference type="RefSeq" id="XP_003744677.2"/>
    </source>
</evidence>
<evidence type="ECO:0000256" key="5">
    <source>
        <dbReference type="ARBA" id="ARBA00022884"/>
    </source>
</evidence>
<dbReference type="RefSeq" id="XP_003744677.2">
    <property type="nucleotide sequence ID" value="XM_003744629.2"/>
</dbReference>
<dbReference type="EC" id="2.1.1.34" evidence="9"/>
<keyword evidence="5" id="KW-0694">RNA-binding</keyword>